<dbReference type="STRING" id="68895.RR42_m1449"/>
<dbReference type="AlphaFoldDB" id="A0A0C4Y742"/>
<gene>
    <name evidence="1" type="ORF">RR42_m1449</name>
</gene>
<reference evidence="1 2" key="1">
    <citation type="journal article" date="2015" name="Genome Announc.">
        <title>Complete Genome Sequence of Cupriavidus basilensis 4G11, Isolated from the Oak Ridge Field Research Center Site.</title>
        <authorList>
            <person name="Ray J."/>
            <person name="Waters R.J."/>
            <person name="Skerker J.M."/>
            <person name="Kuehl J.V."/>
            <person name="Price M.N."/>
            <person name="Huang J."/>
            <person name="Chakraborty R."/>
            <person name="Arkin A.P."/>
            <person name="Deutschbauer A."/>
        </authorList>
    </citation>
    <scope>NUCLEOTIDE SEQUENCE [LARGE SCALE GENOMIC DNA]</scope>
    <source>
        <strain evidence="1">4G11</strain>
    </source>
</reference>
<dbReference type="Proteomes" id="UP000031843">
    <property type="component" value="Chromosome main"/>
</dbReference>
<evidence type="ECO:0000313" key="1">
    <source>
        <dbReference type="EMBL" id="AJG18850.1"/>
    </source>
</evidence>
<name>A0A0C4Y742_9BURK</name>
<evidence type="ECO:0000313" key="2">
    <source>
        <dbReference type="Proteomes" id="UP000031843"/>
    </source>
</evidence>
<proteinExistence type="predicted"/>
<sequence length="39" mass="4171">MSNFADWLNTAQSALAKKAITATVDEISHDNGSLASMIF</sequence>
<organism evidence="1 2">
    <name type="scientific">Cupriavidus basilensis</name>
    <dbReference type="NCBI Taxonomy" id="68895"/>
    <lineage>
        <taxon>Bacteria</taxon>
        <taxon>Pseudomonadati</taxon>
        <taxon>Pseudomonadota</taxon>
        <taxon>Betaproteobacteria</taxon>
        <taxon>Burkholderiales</taxon>
        <taxon>Burkholderiaceae</taxon>
        <taxon>Cupriavidus</taxon>
    </lineage>
</organism>
<protein>
    <submittedName>
        <fullName evidence="1">Uncharacterized protein</fullName>
    </submittedName>
</protein>
<keyword evidence="2" id="KW-1185">Reference proteome</keyword>
<dbReference type="KEGG" id="cbw:RR42_m1449"/>
<accession>A0A0C4Y742</accession>
<dbReference type="EMBL" id="CP010536">
    <property type="protein sequence ID" value="AJG18850.1"/>
    <property type="molecule type" value="Genomic_DNA"/>
</dbReference>